<proteinExistence type="predicted"/>
<dbReference type="Proteomes" id="UP000000770">
    <property type="component" value="Plasmid pS19503"/>
</dbReference>
<dbReference type="RefSeq" id="WP_012198029.1">
    <property type="nucleotide sequence ID" value="NC_010000.1"/>
</dbReference>
<accession>A9L6T3</accession>
<gene>
    <name evidence="1" type="ordered locus">Sbal195_4711</name>
</gene>
<organism evidence="1 2">
    <name type="scientific">Shewanella baltica (strain OS195)</name>
    <dbReference type="NCBI Taxonomy" id="399599"/>
    <lineage>
        <taxon>Bacteria</taxon>
        <taxon>Pseudomonadati</taxon>
        <taxon>Pseudomonadota</taxon>
        <taxon>Gammaproteobacteria</taxon>
        <taxon>Alteromonadales</taxon>
        <taxon>Shewanellaceae</taxon>
        <taxon>Shewanella</taxon>
    </lineage>
</organism>
<reference evidence="1 2" key="1">
    <citation type="submission" date="2007-11" db="EMBL/GenBank/DDBJ databases">
        <title>Complete sequence of plasmid3 pS19503 of Shewanella baltica OS195.</title>
        <authorList>
            <consortium name="US DOE Joint Genome Institute"/>
            <person name="Copeland A."/>
            <person name="Lucas S."/>
            <person name="Lapidus A."/>
            <person name="Barry K."/>
            <person name="Glavina del Rio T."/>
            <person name="Dalin E."/>
            <person name="Tice H."/>
            <person name="Pitluck S."/>
            <person name="Chain P."/>
            <person name="Malfatti S."/>
            <person name="Shin M."/>
            <person name="Vergez L."/>
            <person name="Schmutz J."/>
            <person name="Larimer F."/>
            <person name="Land M."/>
            <person name="Hauser L."/>
            <person name="Kyrpides N."/>
            <person name="Kim E."/>
            <person name="Brettar I."/>
            <person name="Rodrigues J."/>
            <person name="Konstantinidis K."/>
            <person name="Klappenbach J."/>
            <person name="Hofle M."/>
            <person name="Tiedje J."/>
            <person name="Richardson P."/>
        </authorList>
    </citation>
    <scope>NUCLEOTIDE SEQUENCE [LARGE SCALE GENOMIC DNA]</scope>
    <source>
        <strain evidence="1 2">OS195</strain>
        <plasmid evidence="2">Plasmid pS19503</plasmid>
    </source>
</reference>
<name>A9L6T3_SHEB9</name>
<protein>
    <submittedName>
        <fullName evidence="1">Uncharacterized protein</fullName>
    </submittedName>
</protein>
<dbReference type="AlphaFoldDB" id="A9L6T3"/>
<geneLocation type="plasmid" evidence="1 2">
    <name>pS19503</name>
</geneLocation>
<dbReference type="HOGENOM" id="CLU_186942_0_0_6"/>
<evidence type="ECO:0000313" key="1">
    <source>
        <dbReference type="EMBL" id="ABX51865.1"/>
    </source>
</evidence>
<dbReference type="EMBL" id="CP000894">
    <property type="protein sequence ID" value="ABX51865.1"/>
    <property type="molecule type" value="Genomic_DNA"/>
</dbReference>
<keyword evidence="1" id="KW-0614">Plasmid</keyword>
<evidence type="ECO:0000313" key="2">
    <source>
        <dbReference type="Proteomes" id="UP000000770"/>
    </source>
</evidence>
<sequence length="87" mass="9754">MNTTESNSIAVAVYEEAYQRLLERPDVKKALFRLEIAQAKHDSVSRKLGNGSSVVSLDDLSFLESELVAAKADFESRVREIAILKER</sequence>
<dbReference type="KEGG" id="sbn:Sbal195_4711"/>